<comment type="caution">
    <text evidence="3">The sequence shown here is derived from an EMBL/GenBank/DDBJ whole genome shotgun (WGS) entry which is preliminary data.</text>
</comment>
<feature type="domain" description="Glycosyltransferase subfamily 4-like N-terminal" evidence="2">
    <location>
        <begin position="16"/>
        <end position="181"/>
    </location>
</feature>
<gene>
    <name evidence="3" type="ORF">SDC9_71088</name>
</gene>
<dbReference type="InterPro" id="IPR050194">
    <property type="entry name" value="Glycosyltransferase_grp1"/>
</dbReference>
<name>A0A644Y7T0_9ZZZZ</name>
<evidence type="ECO:0000259" key="1">
    <source>
        <dbReference type="Pfam" id="PF00534"/>
    </source>
</evidence>
<dbReference type="InterPro" id="IPR001296">
    <property type="entry name" value="Glyco_trans_1"/>
</dbReference>
<dbReference type="SUPFAM" id="SSF53756">
    <property type="entry name" value="UDP-Glycosyltransferase/glycogen phosphorylase"/>
    <property type="match status" value="1"/>
</dbReference>
<accession>A0A644Y7T0</accession>
<evidence type="ECO:0000313" key="3">
    <source>
        <dbReference type="EMBL" id="MPM24605.1"/>
    </source>
</evidence>
<dbReference type="PANTHER" id="PTHR45947:SF3">
    <property type="entry name" value="SULFOQUINOVOSYL TRANSFERASE SQD2"/>
    <property type="match status" value="1"/>
</dbReference>
<dbReference type="Gene3D" id="3.40.50.2000">
    <property type="entry name" value="Glycogen Phosphorylase B"/>
    <property type="match status" value="2"/>
</dbReference>
<evidence type="ECO:0000259" key="2">
    <source>
        <dbReference type="Pfam" id="PF13439"/>
    </source>
</evidence>
<proteinExistence type="predicted"/>
<keyword evidence="3" id="KW-0808">Transferase</keyword>
<protein>
    <submittedName>
        <fullName evidence="3">Glycogen synthase</fullName>
        <ecNumber evidence="3">2.4.1.11</ecNumber>
    </submittedName>
</protein>
<sequence>MRICIITSASFPPEEGIGNYIYNLSKELIRKGHYVTIITRGSSKLQEENFEGIRLFRVPFFPVYPFHVQIHGTFVKKLFSSIQSDFDIVHFHTPLPSPFETNLPTITTVHTPMKTDTGKIELVNPFSVAVKLQGKISCLIESKLFDISDKITSVASSVSQELGEYGLDPNTVEVIGNGVDEKLFYPVQRKYQEKYILYTGRLSYRKGLFDFIECGIRICSRYPEINFKLTGKGPLGDKLVKIVNESGYEDRFEFLGHVEKSKLIELYQNATVFILPSHYEGLPTTLLEAMSCGLPIVATAVSGNLDVLESGKNGILVPVKSPEKMAEAVSSLLDDENLRTELGVAARKTIEEKYTWDAISDKILRCYYSVCMDEGNIDEIKNGRK</sequence>
<dbReference type="InterPro" id="IPR028098">
    <property type="entry name" value="Glyco_trans_4-like_N"/>
</dbReference>
<dbReference type="EMBL" id="VSSQ01004300">
    <property type="protein sequence ID" value="MPM24605.1"/>
    <property type="molecule type" value="Genomic_DNA"/>
</dbReference>
<dbReference type="CDD" id="cd03801">
    <property type="entry name" value="GT4_PimA-like"/>
    <property type="match status" value="1"/>
</dbReference>
<reference evidence="3" key="1">
    <citation type="submission" date="2019-08" db="EMBL/GenBank/DDBJ databases">
        <authorList>
            <person name="Kucharzyk K."/>
            <person name="Murdoch R.W."/>
            <person name="Higgins S."/>
            <person name="Loffler F."/>
        </authorList>
    </citation>
    <scope>NUCLEOTIDE SEQUENCE</scope>
</reference>
<dbReference type="Pfam" id="PF00534">
    <property type="entry name" value="Glycos_transf_1"/>
    <property type="match status" value="1"/>
</dbReference>
<keyword evidence="3" id="KW-0328">Glycosyltransferase</keyword>
<dbReference type="Pfam" id="PF13439">
    <property type="entry name" value="Glyco_transf_4"/>
    <property type="match status" value="1"/>
</dbReference>
<feature type="domain" description="Glycosyl transferase family 1" evidence="1">
    <location>
        <begin position="189"/>
        <end position="348"/>
    </location>
</feature>
<organism evidence="3">
    <name type="scientific">bioreactor metagenome</name>
    <dbReference type="NCBI Taxonomy" id="1076179"/>
    <lineage>
        <taxon>unclassified sequences</taxon>
        <taxon>metagenomes</taxon>
        <taxon>ecological metagenomes</taxon>
    </lineage>
</organism>
<dbReference type="EC" id="2.4.1.11" evidence="3"/>
<dbReference type="GO" id="GO:0004373">
    <property type="term" value="F:alpha-1,4-glucan glucosyltransferase (UDP-glucose donor) activity"/>
    <property type="evidence" value="ECO:0007669"/>
    <property type="project" value="UniProtKB-EC"/>
</dbReference>
<dbReference type="AlphaFoldDB" id="A0A644Y7T0"/>
<dbReference type="PANTHER" id="PTHR45947">
    <property type="entry name" value="SULFOQUINOVOSYL TRANSFERASE SQD2"/>
    <property type="match status" value="1"/>
</dbReference>